<gene>
    <name evidence="9" type="primary">yccS</name>
    <name evidence="9" type="ORF">JSE7799_00042</name>
</gene>
<sequence>MRAALPFDLPDRPALRDAARRATQAALGAVLAWAVLIPLPTDEYFVGILAAVLILNPSADGTLHAARTRLMATVVGCVVGVVCLAFLPPGWGGFVGLALSIAVLSAAAHFRPDWTYGIVAAVSLATSSGEAVWLAALDRTISIGIGAVIGILIALVLWPDRARPRFDKHIERVRQSLADLAAEVARKADQDDPDGKLPSIDRLRHHLRLAREAADVMAFDDSDAPNARLRAAEEMMRAIQFLHRATAAPVDLGEDTGLDDALCRFRDALSDALRTLPETGGPLSDGGPVTDAQRAVTERIENGGVAVARTATVLAFAMDEVDRALAACRTAWR</sequence>
<dbReference type="Pfam" id="PF13515">
    <property type="entry name" value="FUSC_2"/>
    <property type="match status" value="1"/>
</dbReference>
<evidence type="ECO:0000256" key="1">
    <source>
        <dbReference type="ARBA" id="ARBA00004651"/>
    </source>
</evidence>
<keyword evidence="2" id="KW-1003">Cell membrane</keyword>
<dbReference type="AlphaFoldDB" id="A0A0M7B6B2"/>
<dbReference type="InterPro" id="IPR049453">
    <property type="entry name" value="Memb_transporter_dom"/>
</dbReference>
<evidence type="ECO:0000256" key="3">
    <source>
        <dbReference type="ARBA" id="ARBA00022692"/>
    </source>
</evidence>
<dbReference type="Proteomes" id="UP000049455">
    <property type="component" value="Unassembled WGS sequence"/>
</dbReference>
<evidence type="ECO:0000256" key="5">
    <source>
        <dbReference type="ARBA" id="ARBA00023136"/>
    </source>
</evidence>
<keyword evidence="4 7" id="KW-1133">Transmembrane helix</keyword>
<dbReference type="EMBL" id="CYPR01000002">
    <property type="protein sequence ID" value="CUH08089.1"/>
    <property type="molecule type" value="Genomic_DNA"/>
</dbReference>
<evidence type="ECO:0000256" key="4">
    <source>
        <dbReference type="ARBA" id="ARBA00022989"/>
    </source>
</evidence>
<dbReference type="PANTHER" id="PTHR30509">
    <property type="entry name" value="P-HYDROXYBENZOIC ACID EFFLUX PUMP SUBUNIT-RELATED"/>
    <property type="match status" value="1"/>
</dbReference>
<comment type="subcellular location">
    <subcellularLocation>
        <location evidence="1">Cell membrane</location>
        <topology evidence="1">Multi-pass membrane protein</topology>
    </subcellularLocation>
</comment>
<keyword evidence="3 7" id="KW-0812">Transmembrane</keyword>
<protein>
    <submittedName>
        <fullName evidence="9">Inner membrane protein YccS</fullName>
    </submittedName>
</protein>
<feature type="transmembrane region" description="Helical" evidence="7">
    <location>
        <begin position="141"/>
        <end position="158"/>
    </location>
</feature>
<dbReference type="OrthoDB" id="7843322at2"/>
<keyword evidence="10" id="KW-1185">Reference proteome</keyword>
<evidence type="ECO:0000256" key="6">
    <source>
        <dbReference type="ARBA" id="ARBA00043993"/>
    </source>
</evidence>
<proteinExistence type="inferred from homology"/>
<keyword evidence="5 7" id="KW-0472">Membrane</keyword>
<name>A0A0M7B6B2_9RHOB</name>
<dbReference type="RefSeq" id="WP_055661802.1">
    <property type="nucleotide sequence ID" value="NZ_CYPR01000002.1"/>
</dbReference>
<feature type="domain" description="Integral membrane bound transporter" evidence="8">
    <location>
        <begin position="39"/>
        <end position="153"/>
    </location>
</feature>
<reference evidence="9 10" key="1">
    <citation type="submission" date="2015-09" db="EMBL/GenBank/DDBJ databases">
        <authorList>
            <person name="Jackson K.R."/>
            <person name="Lunt B.L."/>
            <person name="Fisher J.N.B."/>
            <person name="Gardner A.V."/>
            <person name="Bailey M.E."/>
            <person name="Deus L.M."/>
            <person name="Earl A.S."/>
            <person name="Gibby P.D."/>
            <person name="Hartmann K.A."/>
            <person name="Liu J.E."/>
            <person name="Manci A.M."/>
            <person name="Nielsen D.A."/>
            <person name="Solomon M.B."/>
            <person name="Breakwell D.P."/>
            <person name="Burnett S.H."/>
            <person name="Grose J.H."/>
        </authorList>
    </citation>
    <scope>NUCLEOTIDE SEQUENCE [LARGE SCALE GENOMIC DNA]</scope>
    <source>
        <strain evidence="9 10">CECT 7799</strain>
    </source>
</reference>
<dbReference type="PANTHER" id="PTHR30509:SF9">
    <property type="entry name" value="MULTIDRUG RESISTANCE PROTEIN MDTO"/>
    <property type="match status" value="1"/>
</dbReference>
<feature type="transmembrane region" description="Helical" evidence="7">
    <location>
        <begin position="45"/>
        <end position="63"/>
    </location>
</feature>
<accession>A0A0M7B6B2</accession>
<evidence type="ECO:0000256" key="7">
    <source>
        <dbReference type="SAM" id="Phobius"/>
    </source>
</evidence>
<evidence type="ECO:0000313" key="9">
    <source>
        <dbReference type="EMBL" id="CUH08089.1"/>
    </source>
</evidence>
<evidence type="ECO:0000256" key="2">
    <source>
        <dbReference type="ARBA" id="ARBA00022475"/>
    </source>
</evidence>
<comment type="similarity">
    <text evidence="6">Belongs to the YccS/YhfK family.</text>
</comment>
<organism evidence="9 10">
    <name type="scientific">Jannaschia seosinensis</name>
    <dbReference type="NCBI Taxonomy" id="313367"/>
    <lineage>
        <taxon>Bacteria</taxon>
        <taxon>Pseudomonadati</taxon>
        <taxon>Pseudomonadota</taxon>
        <taxon>Alphaproteobacteria</taxon>
        <taxon>Rhodobacterales</taxon>
        <taxon>Roseobacteraceae</taxon>
        <taxon>Jannaschia</taxon>
    </lineage>
</organism>
<evidence type="ECO:0000259" key="8">
    <source>
        <dbReference type="Pfam" id="PF13515"/>
    </source>
</evidence>
<dbReference type="GO" id="GO:0005886">
    <property type="term" value="C:plasma membrane"/>
    <property type="evidence" value="ECO:0007669"/>
    <property type="project" value="UniProtKB-SubCell"/>
</dbReference>
<dbReference type="STRING" id="313367.JSE7799_00042"/>
<feature type="transmembrane region" description="Helical" evidence="7">
    <location>
        <begin position="117"/>
        <end position="135"/>
    </location>
</feature>
<evidence type="ECO:0000313" key="10">
    <source>
        <dbReference type="Proteomes" id="UP000049455"/>
    </source>
</evidence>